<dbReference type="AlphaFoldDB" id="F3GRE0"/>
<dbReference type="HOGENOM" id="CLU_217384_0_0_6"/>
<reference evidence="1 2" key="1">
    <citation type="journal article" date="2011" name="PLoS Pathog.">
        <title>Dynamic evolution of pathogenicity revealed by sequencing and comparative genomics of 19 Pseudomonas syringae isolates.</title>
        <authorList>
            <person name="Baltrus D.A."/>
            <person name="Nishimura M.T."/>
            <person name="Romanchuk A."/>
            <person name="Chang J.H."/>
            <person name="Mukhtar M.S."/>
            <person name="Cherkis K."/>
            <person name="Roach J."/>
            <person name="Grant S.R."/>
            <person name="Jones C.D."/>
            <person name="Dangl J.L."/>
        </authorList>
    </citation>
    <scope>NUCLEOTIDE SEQUENCE [LARGE SCALE GENOMIC DNA]</scope>
    <source>
        <strain evidence="1 2">1704B</strain>
    </source>
</reference>
<keyword evidence="2" id="KW-1185">Reference proteome</keyword>
<proteinExistence type="predicted"/>
<dbReference type="Proteomes" id="UP000004986">
    <property type="component" value="Unassembled WGS sequence"/>
</dbReference>
<organism evidence="1 2">
    <name type="scientific">Pseudomonas syringae pv. pisi str. 1704B</name>
    <dbReference type="NCBI Taxonomy" id="629263"/>
    <lineage>
        <taxon>Bacteria</taxon>
        <taxon>Pseudomonadati</taxon>
        <taxon>Pseudomonadota</taxon>
        <taxon>Gammaproteobacteria</taxon>
        <taxon>Pseudomonadales</taxon>
        <taxon>Pseudomonadaceae</taxon>
        <taxon>Pseudomonas</taxon>
        <taxon>Pseudomonas syringae</taxon>
    </lineage>
</organism>
<gene>
    <name evidence="1" type="ORF">PSYPI_47553</name>
</gene>
<accession>F3GRE0</accession>
<feature type="non-terminal residue" evidence="1">
    <location>
        <position position="30"/>
    </location>
</feature>
<name>F3GRE0_PSESJ</name>
<dbReference type="EMBL" id="AEAI01004524">
    <property type="protein sequence ID" value="EGH49643.1"/>
    <property type="molecule type" value="Genomic_DNA"/>
</dbReference>
<protein>
    <submittedName>
        <fullName evidence="1">Glutamate synthase, alpha subunit</fullName>
    </submittedName>
</protein>
<evidence type="ECO:0000313" key="1">
    <source>
        <dbReference type="EMBL" id="EGH49643.1"/>
    </source>
</evidence>
<evidence type="ECO:0000313" key="2">
    <source>
        <dbReference type="Proteomes" id="UP000004986"/>
    </source>
</evidence>
<comment type="caution">
    <text evidence="1">The sequence shown here is derived from an EMBL/GenBank/DDBJ whole genome shotgun (WGS) entry which is preliminary data.</text>
</comment>
<sequence length="30" mass="3526">MKTVDLSSATVRDLNQALHDQVKQLQDREW</sequence>